<feature type="domain" description="4Fe4S-binding SPASM" evidence="2">
    <location>
        <begin position="8"/>
        <end position="68"/>
    </location>
</feature>
<dbReference type="PANTHER" id="PTHR43273">
    <property type="entry name" value="ANAEROBIC SULFATASE-MATURATING ENZYME HOMOLOG ASLB-RELATED"/>
    <property type="match status" value="1"/>
</dbReference>
<keyword evidence="4" id="KW-1185">Reference proteome</keyword>
<dbReference type="SUPFAM" id="SSF102114">
    <property type="entry name" value="Radical SAM enzymes"/>
    <property type="match status" value="1"/>
</dbReference>
<dbReference type="CDD" id="cd21124">
    <property type="entry name" value="SPASM_CteB-like"/>
    <property type="match status" value="1"/>
</dbReference>
<sequence length="117" mass="13375">MYKRIAACGAGTEYLAVTPEGDLYPCHQFVGKHEFMIGNLDTGIKNNVLRERFRKINILTKEECRGCWAKLYCSGGCHANSYYAYGDIIKPEEMFCAMQKKRLECAIMIETDKILYA</sequence>
<reference evidence="3" key="1">
    <citation type="submission" date="2022-02" db="EMBL/GenBank/DDBJ databases">
        <authorList>
            <person name="Leng L."/>
        </authorList>
    </citation>
    <scope>NUCLEOTIDE SEQUENCE</scope>
    <source>
        <strain evidence="3">JI</strain>
    </source>
</reference>
<accession>A0A9X4GXZ8</accession>
<comment type="caution">
    <text evidence="3">The sequence shown here is derived from an EMBL/GenBank/DDBJ whole genome shotgun (WGS) entry which is preliminary data.</text>
</comment>
<dbReference type="InterPro" id="IPR023867">
    <property type="entry name" value="Sulphatase_maturase_rSAM"/>
</dbReference>
<dbReference type="InterPro" id="IPR023885">
    <property type="entry name" value="4Fe4S-binding_SPASM_dom"/>
</dbReference>
<evidence type="ECO:0000256" key="1">
    <source>
        <dbReference type="ARBA" id="ARBA00001966"/>
    </source>
</evidence>
<dbReference type="Gene3D" id="3.20.20.70">
    <property type="entry name" value="Aldolase class I"/>
    <property type="match status" value="1"/>
</dbReference>
<dbReference type="Pfam" id="PF13186">
    <property type="entry name" value="SPASM"/>
    <property type="match status" value="1"/>
</dbReference>
<dbReference type="InterPro" id="IPR013785">
    <property type="entry name" value="Aldolase_TIM"/>
</dbReference>
<comment type="cofactor">
    <cofactor evidence="1">
        <name>[4Fe-4S] cluster</name>
        <dbReference type="ChEBI" id="CHEBI:49883"/>
    </cofactor>
</comment>
<name>A0A9X4GXZ8_9FIRM</name>
<proteinExistence type="predicted"/>
<dbReference type="NCBIfam" id="TIGR04085">
    <property type="entry name" value="rSAM_more_4Fe4S"/>
    <property type="match status" value="1"/>
</dbReference>
<dbReference type="GO" id="GO:0016491">
    <property type="term" value="F:oxidoreductase activity"/>
    <property type="evidence" value="ECO:0007669"/>
    <property type="project" value="InterPro"/>
</dbReference>
<dbReference type="PANTHER" id="PTHR43273:SF8">
    <property type="entry name" value="RADICAL SAM DOMAIN PROTEIN"/>
    <property type="match status" value="1"/>
</dbReference>
<gene>
    <name evidence="3" type="ORF">L7E55_02960</name>
</gene>
<dbReference type="EMBL" id="JAKOAV010000003">
    <property type="protein sequence ID" value="MDF9407325.1"/>
    <property type="molecule type" value="Genomic_DNA"/>
</dbReference>
<dbReference type="Proteomes" id="UP001154312">
    <property type="component" value="Unassembled WGS sequence"/>
</dbReference>
<dbReference type="AlphaFoldDB" id="A0A9X4GXZ8"/>
<evidence type="ECO:0000313" key="4">
    <source>
        <dbReference type="Proteomes" id="UP001154312"/>
    </source>
</evidence>
<organism evidence="3 4">
    <name type="scientific">Pelotomaculum isophthalicicum JI</name>
    <dbReference type="NCBI Taxonomy" id="947010"/>
    <lineage>
        <taxon>Bacteria</taxon>
        <taxon>Bacillati</taxon>
        <taxon>Bacillota</taxon>
        <taxon>Clostridia</taxon>
        <taxon>Eubacteriales</taxon>
        <taxon>Desulfotomaculaceae</taxon>
        <taxon>Pelotomaculum</taxon>
    </lineage>
</organism>
<protein>
    <submittedName>
        <fullName evidence="3">SPASM domain-containing protein</fullName>
    </submittedName>
</protein>
<dbReference type="InterPro" id="IPR047602">
    <property type="entry name" value="SPASM_CteB-like"/>
</dbReference>
<dbReference type="RefSeq" id="WP_277442536.1">
    <property type="nucleotide sequence ID" value="NZ_JAKOAV010000003.1"/>
</dbReference>
<dbReference type="InterPro" id="IPR058240">
    <property type="entry name" value="rSAM_sf"/>
</dbReference>
<evidence type="ECO:0000259" key="2">
    <source>
        <dbReference type="Pfam" id="PF13186"/>
    </source>
</evidence>
<evidence type="ECO:0000313" key="3">
    <source>
        <dbReference type="EMBL" id="MDF9407325.1"/>
    </source>
</evidence>